<dbReference type="EMBL" id="KK208750">
    <property type="protein sequence ID" value="EZF77415.1"/>
    <property type="molecule type" value="Genomic_DNA"/>
</dbReference>
<evidence type="ECO:0000256" key="2">
    <source>
        <dbReference type="ARBA" id="ARBA00022840"/>
    </source>
</evidence>
<gene>
    <name evidence="4" type="ORF">H105_01424</name>
</gene>
<dbReference type="PANTHER" id="PTHR14187">
    <property type="entry name" value="ALPHA KINASE/ELONGATION FACTOR 2 KINASE"/>
    <property type="match status" value="1"/>
</dbReference>
<reference evidence="4 5" key="1">
    <citation type="submission" date="2014-02" db="EMBL/GenBank/DDBJ databases">
        <title>The Genome Sequence of Trichophyton rubrum (morphotype soudanense) CBS 452.61.</title>
        <authorList>
            <consortium name="The Broad Institute Genomics Platform"/>
            <person name="Cuomo C.A."/>
            <person name="White T.C."/>
            <person name="Graser Y."/>
            <person name="Martinez-Rossi N."/>
            <person name="Heitman J."/>
            <person name="Young S.K."/>
            <person name="Zeng Q."/>
            <person name="Gargeya S."/>
            <person name="Abouelleil A."/>
            <person name="Alvarado L."/>
            <person name="Chapman S.B."/>
            <person name="Gainer-Dewar J."/>
            <person name="Goldberg J."/>
            <person name="Griggs A."/>
            <person name="Gujja S."/>
            <person name="Hansen M."/>
            <person name="Howarth C."/>
            <person name="Imamovic A."/>
            <person name="Larimer J."/>
            <person name="Martinez D."/>
            <person name="Murphy C."/>
            <person name="Pearson M.D."/>
            <person name="Persinoti G."/>
            <person name="Poon T."/>
            <person name="Priest M."/>
            <person name="Roberts A.D."/>
            <person name="Saif S."/>
            <person name="Shea T.D."/>
            <person name="Sykes S.N."/>
            <person name="Wortman J."/>
            <person name="Nusbaum C."/>
            <person name="Birren B."/>
        </authorList>
    </citation>
    <scope>NUCLEOTIDE SEQUENCE [LARGE SCALE GENOMIC DNA]</scope>
    <source>
        <strain evidence="4 5">CBS 452.61</strain>
    </source>
</reference>
<accession>A0A022Y3B1</accession>
<feature type="region of interest" description="Disordered" evidence="3">
    <location>
        <begin position="1"/>
        <end position="151"/>
    </location>
</feature>
<evidence type="ECO:0000313" key="5">
    <source>
        <dbReference type="Proteomes" id="UP000023623"/>
    </source>
</evidence>
<protein>
    <recommendedName>
        <fullName evidence="6">Hsp70-like protein</fullName>
    </recommendedName>
</protein>
<evidence type="ECO:0000313" key="4">
    <source>
        <dbReference type="EMBL" id="EZF77415.1"/>
    </source>
</evidence>
<dbReference type="PANTHER" id="PTHR14187:SF79">
    <property type="entry name" value="HSP70 FAMILY PROTEIN (AFU_ORTHOLOGUE AFUA_1G15200)"/>
    <property type="match status" value="1"/>
</dbReference>
<dbReference type="Gene3D" id="3.90.640.10">
    <property type="entry name" value="Actin, Chain A, domain 4"/>
    <property type="match status" value="1"/>
</dbReference>
<dbReference type="Pfam" id="PF00012">
    <property type="entry name" value="HSP70"/>
    <property type="match status" value="1"/>
</dbReference>
<dbReference type="GO" id="GO:0005524">
    <property type="term" value="F:ATP binding"/>
    <property type="evidence" value="ECO:0007669"/>
    <property type="project" value="UniProtKB-KW"/>
</dbReference>
<sequence length="728" mass="79744">MDLMSSRFKLGFGNKRKSGSSLAPTTTATNTPPNGSPSQPSPPPGNTSNPNASSASLPMNPQNHLGRPPSYTYAPGAPRPASPLPPGGQHHPQQLAHHPPPLNTGVGVPYPTGGGMSSAPPPPGYGGYPPQSTGQGHGIPQPLAPFRGHTGELDNQARSKAQLIVGIDFGTTFSGVAYAFATNTEAKEDIITEWPGAGTHTKQKIPTVLYYDQYQKVVGWGPDIADALAPTGYPKAGVQKVEWFKLQLMSSGGNTYIDPINLPPLPPGKSEIDVAADYLFHLRGAMRNQLQKTLGEVFNREERNIRYFLTVPAIWNDAGKAATRAAAIQAGFLRDENDNRLTLITEPEAAAMFCAKTGLLNLKIHDAILIVDCGGGTVDLIAYEVDEESPFSVCECTAGSGDSCGSTALNRNFSNILRAKIRKMKLPDGSRTAGKVYAKCIMDFENRIKADFRNNGQKWAVDVGIEADFPEAGIEEGYMTFTNEEILQCFEPVVNRILELVRNQIIAIQAQNRPLQNVLVVGGFGASEYLFQQIKLHVPPQYQSKVVRPMDSVAAIVKGAVTAGITERVVTSRVARRHYLMATLQPFKEGHHPEQYRVPSLDGKDRCKYTRQIFVQKGERIKNGEPVKVSFFRQVAPGATLMYEDILYACDEDVCPEYTKDPRIKEVVTLTSDLSRKNLEKDFERMDTPQGTFYRVYFDIYLTLDGSEFNAELVCQGEVMGRCSARFR</sequence>
<dbReference type="AlphaFoldDB" id="A0A022Y3B1"/>
<dbReference type="OrthoDB" id="2963168at2759"/>
<evidence type="ECO:0000256" key="1">
    <source>
        <dbReference type="ARBA" id="ARBA00022741"/>
    </source>
</evidence>
<dbReference type="SUPFAM" id="SSF53067">
    <property type="entry name" value="Actin-like ATPase domain"/>
    <property type="match status" value="2"/>
</dbReference>
<dbReference type="InterPro" id="IPR043129">
    <property type="entry name" value="ATPase_NBD"/>
</dbReference>
<keyword evidence="2" id="KW-0067">ATP-binding</keyword>
<dbReference type="Proteomes" id="UP000023623">
    <property type="component" value="Unassembled WGS sequence"/>
</dbReference>
<name>A0A022Y3B1_TRISD</name>
<dbReference type="InterPro" id="IPR013126">
    <property type="entry name" value="Hsp_70_fam"/>
</dbReference>
<dbReference type="GO" id="GO:0140662">
    <property type="term" value="F:ATP-dependent protein folding chaperone"/>
    <property type="evidence" value="ECO:0007669"/>
    <property type="project" value="InterPro"/>
</dbReference>
<feature type="compositionally biased region" description="Low complexity" evidence="3">
    <location>
        <begin position="23"/>
        <end position="38"/>
    </location>
</feature>
<dbReference type="Gene3D" id="3.30.420.40">
    <property type="match status" value="2"/>
</dbReference>
<proteinExistence type="predicted"/>
<dbReference type="HOGENOM" id="CLU_009958_6_2_1"/>
<keyword evidence="1" id="KW-0547">Nucleotide-binding</keyword>
<feature type="compositionally biased region" description="Low complexity" evidence="3">
    <location>
        <begin position="46"/>
        <end position="61"/>
    </location>
</feature>
<feature type="compositionally biased region" description="Low complexity" evidence="3">
    <location>
        <begin position="87"/>
        <end position="97"/>
    </location>
</feature>
<evidence type="ECO:0000256" key="3">
    <source>
        <dbReference type="SAM" id="MobiDB-lite"/>
    </source>
</evidence>
<keyword evidence="5" id="KW-1185">Reference proteome</keyword>
<dbReference type="CDD" id="cd10170">
    <property type="entry name" value="ASKHA_NBD_HSP70"/>
    <property type="match status" value="1"/>
</dbReference>
<feature type="compositionally biased region" description="Pro residues" evidence="3">
    <location>
        <begin position="77"/>
        <end position="86"/>
    </location>
</feature>
<organism evidence="4 5">
    <name type="scientific">Trichophyton soudanense CBS 452.61</name>
    <dbReference type="NCBI Taxonomy" id="1215331"/>
    <lineage>
        <taxon>Eukaryota</taxon>
        <taxon>Fungi</taxon>
        <taxon>Dikarya</taxon>
        <taxon>Ascomycota</taxon>
        <taxon>Pezizomycotina</taxon>
        <taxon>Eurotiomycetes</taxon>
        <taxon>Eurotiomycetidae</taxon>
        <taxon>Onygenales</taxon>
        <taxon>Arthrodermataceae</taxon>
        <taxon>Trichophyton</taxon>
    </lineage>
</organism>
<dbReference type="PRINTS" id="PR00301">
    <property type="entry name" value="HEATSHOCK70"/>
</dbReference>
<evidence type="ECO:0008006" key="6">
    <source>
        <dbReference type="Google" id="ProtNLM"/>
    </source>
</evidence>